<keyword evidence="5" id="KW-1185">Reference proteome</keyword>
<comment type="caution">
    <text evidence="4">The sequence shown here is derived from an EMBL/GenBank/DDBJ whole genome shotgun (WGS) entry which is preliminary data.</text>
</comment>
<dbReference type="PROSITE" id="PS50110">
    <property type="entry name" value="RESPONSE_REGULATORY"/>
    <property type="match status" value="1"/>
</dbReference>
<protein>
    <submittedName>
        <fullName evidence="4">Response regulator</fullName>
    </submittedName>
</protein>
<dbReference type="InterPro" id="IPR051015">
    <property type="entry name" value="EvgA-like"/>
</dbReference>
<dbReference type="PANTHER" id="PTHR45566">
    <property type="entry name" value="HTH-TYPE TRANSCRIPTIONAL REGULATOR YHJB-RELATED"/>
    <property type="match status" value="1"/>
</dbReference>
<dbReference type="SUPFAM" id="SSF52172">
    <property type="entry name" value="CheY-like"/>
    <property type="match status" value="1"/>
</dbReference>
<gene>
    <name evidence="4" type="ORF">NNO07_26965</name>
</gene>
<dbReference type="InterPro" id="IPR000792">
    <property type="entry name" value="Tscrpt_reg_LuxR_C"/>
</dbReference>
<dbReference type="InterPro" id="IPR001789">
    <property type="entry name" value="Sig_transdc_resp-reg_receiver"/>
</dbReference>
<organism evidence="4 5">
    <name type="scientific">Metapseudomonas resinovorans</name>
    <name type="common">Pseudomonas resinovorans</name>
    <dbReference type="NCBI Taxonomy" id="53412"/>
    <lineage>
        <taxon>Bacteria</taxon>
        <taxon>Pseudomonadati</taxon>
        <taxon>Pseudomonadota</taxon>
        <taxon>Gammaproteobacteria</taxon>
        <taxon>Pseudomonadales</taxon>
        <taxon>Pseudomonadaceae</taxon>
        <taxon>Metapseudomonas</taxon>
    </lineage>
</organism>
<evidence type="ECO:0000313" key="5">
    <source>
        <dbReference type="Proteomes" id="UP001211689"/>
    </source>
</evidence>
<evidence type="ECO:0000256" key="1">
    <source>
        <dbReference type="ARBA" id="ARBA00023125"/>
    </source>
</evidence>
<evidence type="ECO:0000259" key="3">
    <source>
        <dbReference type="PROSITE" id="PS50110"/>
    </source>
</evidence>
<sequence>MRFLLVNEHPIIIYALRCLLKDAFSDAAKIDTTTGEKMPEHLKKGHYDFLILAISESNSSRSLSLLSAARRKAPKLGIIAYSSHNAPCLALAALERGANGYVCKLSEHTLIIEAINSLKTGEKFCDPTINLLAGLSHPWHSLSDAEQEVLLSLAEGQNLESVAKRYNSHYKTIAARKYNALRKLGVSPSIGVREYLFSQGLDYLITN</sequence>
<dbReference type="EMBL" id="JANEWF010000061">
    <property type="protein sequence ID" value="MDA8486725.1"/>
    <property type="molecule type" value="Genomic_DNA"/>
</dbReference>
<dbReference type="RefSeq" id="WP_271472531.1">
    <property type="nucleotide sequence ID" value="NZ_JANEWF010000061.1"/>
</dbReference>
<dbReference type="SMART" id="SM00421">
    <property type="entry name" value="HTH_LUXR"/>
    <property type="match status" value="1"/>
</dbReference>
<dbReference type="InterPro" id="IPR011006">
    <property type="entry name" value="CheY-like_superfamily"/>
</dbReference>
<comment type="caution">
    <text evidence="2">Lacks conserved residue(s) required for the propagation of feature annotation.</text>
</comment>
<evidence type="ECO:0000256" key="2">
    <source>
        <dbReference type="PROSITE-ProRule" id="PRU00169"/>
    </source>
</evidence>
<reference evidence="4 5" key="1">
    <citation type="submission" date="2022-07" db="EMBL/GenBank/DDBJ databases">
        <title>Genome Analysis of Selected Gammaproteobacteria from Nigerian Food snails.</title>
        <authorList>
            <person name="Okafor A.C."/>
        </authorList>
    </citation>
    <scope>NUCLEOTIDE SEQUENCE [LARGE SCALE GENOMIC DNA]</scope>
    <source>
        <strain evidence="4 5">Awg 2</strain>
    </source>
</reference>
<keyword evidence="1" id="KW-0238">DNA-binding</keyword>
<dbReference type="Proteomes" id="UP001211689">
    <property type="component" value="Unassembled WGS sequence"/>
</dbReference>
<accession>A0ABT4YCU5</accession>
<name>A0ABT4YCU5_METRE</name>
<dbReference type="Pfam" id="PF00196">
    <property type="entry name" value="GerE"/>
    <property type="match status" value="1"/>
</dbReference>
<dbReference type="Pfam" id="PF00072">
    <property type="entry name" value="Response_reg"/>
    <property type="match status" value="1"/>
</dbReference>
<evidence type="ECO:0000313" key="4">
    <source>
        <dbReference type="EMBL" id="MDA8486725.1"/>
    </source>
</evidence>
<feature type="domain" description="Response regulatory" evidence="3">
    <location>
        <begin position="2"/>
        <end position="119"/>
    </location>
</feature>
<dbReference type="PANTHER" id="PTHR45566:SF1">
    <property type="entry name" value="HTH-TYPE TRANSCRIPTIONAL REGULATOR YHJB-RELATED"/>
    <property type="match status" value="1"/>
</dbReference>
<dbReference type="InterPro" id="IPR016032">
    <property type="entry name" value="Sig_transdc_resp-reg_C-effctor"/>
</dbReference>
<dbReference type="SUPFAM" id="SSF46894">
    <property type="entry name" value="C-terminal effector domain of the bipartite response regulators"/>
    <property type="match status" value="1"/>
</dbReference>
<proteinExistence type="predicted"/>
<dbReference type="Gene3D" id="3.40.50.2300">
    <property type="match status" value="1"/>
</dbReference>